<feature type="domain" description="HSF-type DNA-binding" evidence="6">
    <location>
        <begin position="28"/>
        <end position="122"/>
    </location>
</feature>
<reference evidence="7" key="1">
    <citation type="submission" date="2021-01" db="EMBL/GenBank/DDBJ databases">
        <authorList>
            <person name="Corre E."/>
            <person name="Pelletier E."/>
            <person name="Niang G."/>
            <person name="Scheremetjew M."/>
            <person name="Finn R."/>
            <person name="Kale V."/>
            <person name="Holt S."/>
            <person name="Cochrane G."/>
            <person name="Meng A."/>
            <person name="Brown T."/>
            <person name="Cohen L."/>
        </authorList>
    </citation>
    <scope>NUCLEOTIDE SEQUENCE</scope>
    <source>
        <strain evidence="7">B650</strain>
    </source>
</reference>
<dbReference type="InterPro" id="IPR000232">
    <property type="entry name" value="HSF_DNA-bd"/>
</dbReference>
<dbReference type="GO" id="GO:0043565">
    <property type="term" value="F:sequence-specific DNA binding"/>
    <property type="evidence" value="ECO:0007669"/>
    <property type="project" value="InterPro"/>
</dbReference>
<comment type="subcellular location">
    <subcellularLocation>
        <location evidence="1">Nucleus</location>
    </subcellularLocation>
</comment>
<name>A0A7S2JVN0_9STRA</name>
<dbReference type="PANTHER" id="PTHR10015:SF206">
    <property type="entry name" value="HSF-TYPE DNA-BINDING DOMAIN-CONTAINING PROTEIN"/>
    <property type="match status" value="1"/>
</dbReference>
<dbReference type="EMBL" id="HBGY01002912">
    <property type="protein sequence ID" value="CAD9559015.1"/>
    <property type="molecule type" value="Transcribed_RNA"/>
</dbReference>
<accession>A0A7S2JVN0</accession>
<dbReference type="SUPFAM" id="SSF46785">
    <property type="entry name" value="Winged helix' DNA-binding domain"/>
    <property type="match status" value="1"/>
</dbReference>
<evidence type="ECO:0000256" key="5">
    <source>
        <dbReference type="SAM" id="MobiDB-lite"/>
    </source>
</evidence>
<dbReference type="PANTHER" id="PTHR10015">
    <property type="entry name" value="HEAT SHOCK TRANSCRIPTION FACTOR"/>
    <property type="match status" value="1"/>
</dbReference>
<dbReference type="GO" id="GO:0003700">
    <property type="term" value="F:DNA-binding transcription factor activity"/>
    <property type="evidence" value="ECO:0007669"/>
    <property type="project" value="InterPro"/>
</dbReference>
<proteinExistence type="inferred from homology"/>
<dbReference type="AlphaFoldDB" id="A0A7S2JVN0"/>
<evidence type="ECO:0000259" key="6">
    <source>
        <dbReference type="SMART" id="SM00415"/>
    </source>
</evidence>
<dbReference type="GO" id="GO:0005634">
    <property type="term" value="C:nucleus"/>
    <property type="evidence" value="ECO:0007669"/>
    <property type="project" value="UniProtKB-SubCell"/>
</dbReference>
<organism evidence="7">
    <name type="scientific">Leptocylindrus danicus</name>
    <dbReference type="NCBI Taxonomy" id="163516"/>
    <lineage>
        <taxon>Eukaryota</taxon>
        <taxon>Sar</taxon>
        <taxon>Stramenopiles</taxon>
        <taxon>Ochrophyta</taxon>
        <taxon>Bacillariophyta</taxon>
        <taxon>Coscinodiscophyceae</taxon>
        <taxon>Chaetocerotophycidae</taxon>
        <taxon>Leptocylindrales</taxon>
        <taxon>Leptocylindraceae</taxon>
        <taxon>Leptocylindrus</taxon>
    </lineage>
</organism>
<dbReference type="Pfam" id="PF00447">
    <property type="entry name" value="HSF_DNA-bind"/>
    <property type="match status" value="1"/>
</dbReference>
<dbReference type="PRINTS" id="PR00056">
    <property type="entry name" value="HSFDOMAIN"/>
</dbReference>
<dbReference type="InterPro" id="IPR036388">
    <property type="entry name" value="WH-like_DNA-bd_sf"/>
</dbReference>
<keyword evidence="3" id="KW-0539">Nucleus</keyword>
<protein>
    <recommendedName>
        <fullName evidence="6">HSF-type DNA-binding domain-containing protein</fullName>
    </recommendedName>
</protein>
<evidence type="ECO:0000256" key="1">
    <source>
        <dbReference type="ARBA" id="ARBA00004123"/>
    </source>
</evidence>
<evidence type="ECO:0000256" key="4">
    <source>
        <dbReference type="RuleBase" id="RU004020"/>
    </source>
</evidence>
<sequence>MNECTKDTISKSDHQNNLSAFAAISKKKLNSFPFKLHILLSRPELGHILSWNKDGDKWRVHNTKEFEQILPSVFKHGRYSSFLRQVNLWGFERVGKGPELNYRYHEDFSRDDICACSRMRRVAVKNIGGWADSSSSSQSFPPISGYAVPSMSTNAVACHDMSFPRVPSSAVYGMNYYSAQEPLLRELKLPMMSSQQCHHLGHLDAKPAAKIPAQMTPQQTGGLSQQKSEAKSQQTTARPSIRDIVEYALHSYQRERQLGLKLH</sequence>
<feature type="region of interest" description="Disordered" evidence="5">
    <location>
        <begin position="215"/>
        <end position="240"/>
    </location>
</feature>
<dbReference type="Gene3D" id="1.10.10.10">
    <property type="entry name" value="Winged helix-like DNA-binding domain superfamily/Winged helix DNA-binding domain"/>
    <property type="match status" value="1"/>
</dbReference>
<evidence type="ECO:0000256" key="3">
    <source>
        <dbReference type="ARBA" id="ARBA00023242"/>
    </source>
</evidence>
<gene>
    <name evidence="7" type="ORF">LDAN0321_LOCUS1861</name>
</gene>
<evidence type="ECO:0000256" key="2">
    <source>
        <dbReference type="ARBA" id="ARBA00023125"/>
    </source>
</evidence>
<evidence type="ECO:0000313" key="7">
    <source>
        <dbReference type="EMBL" id="CAD9559015.1"/>
    </source>
</evidence>
<feature type="compositionally biased region" description="Polar residues" evidence="5">
    <location>
        <begin position="215"/>
        <end position="238"/>
    </location>
</feature>
<comment type="similarity">
    <text evidence="4">Belongs to the HSF family.</text>
</comment>
<keyword evidence="2" id="KW-0238">DNA-binding</keyword>
<dbReference type="SMART" id="SM00415">
    <property type="entry name" value="HSF"/>
    <property type="match status" value="1"/>
</dbReference>
<dbReference type="InterPro" id="IPR036390">
    <property type="entry name" value="WH_DNA-bd_sf"/>
</dbReference>